<keyword evidence="3" id="KW-1003">Cell membrane</keyword>
<dbReference type="SMART" id="SM00181">
    <property type="entry name" value="EGF"/>
    <property type="match status" value="3"/>
</dbReference>
<dbReference type="SMART" id="SM00179">
    <property type="entry name" value="EGF_CA"/>
    <property type="match status" value="3"/>
</dbReference>
<evidence type="ECO:0000256" key="11">
    <source>
        <dbReference type="ARBA" id="ARBA00023136"/>
    </source>
</evidence>
<organism evidence="23 24">
    <name type="scientific">Anguilla anguilla</name>
    <name type="common">European freshwater eel</name>
    <name type="synonym">Muraena anguilla</name>
    <dbReference type="NCBI Taxonomy" id="7936"/>
    <lineage>
        <taxon>Eukaryota</taxon>
        <taxon>Metazoa</taxon>
        <taxon>Chordata</taxon>
        <taxon>Craniata</taxon>
        <taxon>Vertebrata</taxon>
        <taxon>Euteleostomi</taxon>
        <taxon>Actinopterygii</taxon>
        <taxon>Neopterygii</taxon>
        <taxon>Teleostei</taxon>
        <taxon>Anguilliformes</taxon>
        <taxon>Anguillidae</taxon>
        <taxon>Anguilla</taxon>
    </lineage>
</organism>
<evidence type="ECO:0000256" key="19">
    <source>
        <dbReference type="SAM" id="SignalP"/>
    </source>
</evidence>
<keyword evidence="5 16" id="KW-0245">EGF-like domain</keyword>
<dbReference type="InterPro" id="IPR057244">
    <property type="entry name" value="GAIN_B"/>
</dbReference>
<evidence type="ECO:0000256" key="5">
    <source>
        <dbReference type="ARBA" id="ARBA00022536"/>
    </source>
</evidence>
<keyword evidence="24" id="KW-1185">Reference proteome</keyword>
<dbReference type="InterPro" id="IPR000832">
    <property type="entry name" value="GPCR_2_secretin-like"/>
</dbReference>
<feature type="region of interest" description="Disordered" evidence="17">
    <location>
        <begin position="730"/>
        <end position="757"/>
    </location>
</feature>
<dbReference type="PRINTS" id="PR00249">
    <property type="entry name" value="GPCRSECRETIN"/>
</dbReference>
<evidence type="ECO:0000256" key="18">
    <source>
        <dbReference type="SAM" id="Phobius"/>
    </source>
</evidence>
<evidence type="ECO:0000256" key="7">
    <source>
        <dbReference type="ARBA" id="ARBA00022729"/>
    </source>
</evidence>
<dbReference type="InterPro" id="IPR001881">
    <property type="entry name" value="EGF-like_Ca-bd_dom"/>
</dbReference>
<keyword evidence="7 19" id="KW-0732">Signal</keyword>
<feature type="compositionally biased region" description="Low complexity" evidence="17">
    <location>
        <begin position="730"/>
        <end position="740"/>
    </location>
</feature>
<feature type="chain" id="PRO_5039456022" description="CD97 antigen-like" evidence="19">
    <location>
        <begin position="22"/>
        <end position="757"/>
    </location>
</feature>
<feature type="domain" description="GAIN-B" evidence="21">
    <location>
        <begin position="291"/>
        <end position="459"/>
    </location>
</feature>
<feature type="domain" description="EGF-like" evidence="20">
    <location>
        <begin position="157"/>
        <end position="200"/>
    </location>
</feature>
<dbReference type="InterPro" id="IPR000742">
    <property type="entry name" value="EGF"/>
</dbReference>
<feature type="transmembrane region" description="Helical" evidence="18">
    <location>
        <begin position="607"/>
        <end position="630"/>
    </location>
</feature>
<dbReference type="PANTHER" id="PTHR12011:SF433">
    <property type="entry name" value="ADHESION G PROTEIN-COUPLED RECEPTOR E1-LIKE-RELATED"/>
    <property type="match status" value="1"/>
</dbReference>
<evidence type="ECO:0000256" key="12">
    <source>
        <dbReference type="ARBA" id="ARBA00023157"/>
    </source>
</evidence>
<dbReference type="SMART" id="SM00303">
    <property type="entry name" value="GPS"/>
    <property type="match status" value="1"/>
</dbReference>
<dbReference type="Pfam" id="PF07645">
    <property type="entry name" value="EGF_CA"/>
    <property type="match status" value="3"/>
</dbReference>
<evidence type="ECO:0000256" key="2">
    <source>
        <dbReference type="ARBA" id="ARBA00004651"/>
    </source>
</evidence>
<dbReference type="InterPro" id="IPR017981">
    <property type="entry name" value="GPCR_2-like_7TM"/>
</dbReference>
<dbReference type="CDD" id="cd00054">
    <property type="entry name" value="EGF_CA"/>
    <property type="match status" value="3"/>
</dbReference>
<dbReference type="InterPro" id="IPR046338">
    <property type="entry name" value="GAIN_dom_sf"/>
</dbReference>
<evidence type="ECO:0000256" key="17">
    <source>
        <dbReference type="SAM" id="MobiDB-lite"/>
    </source>
</evidence>
<dbReference type="Proteomes" id="UP001044222">
    <property type="component" value="Unassembled WGS sequence"/>
</dbReference>
<evidence type="ECO:0008006" key="25">
    <source>
        <dbReference type="Google" id="ProtNLM"/>
    </source>
</evidence>
<name>A0A9D3MRM3_ANGAN</name>
<feature type="compositionally biased region" description="Polar residues" evidence="17">
    <location>
        <begin position="741"/>
        <end position="757"/>
    </location>
</feature>
<feature type="transmembrane region" description="Helical" evidence="18">
    <location>
        <begin position="501"/>
        <end position="519"/>
    </location>
</feature>
<reference evidence="23" key="1">
    <citation type="submission" date="2021-01" db="EMBL/GenBank/DDBJ databases">
        <title>A chromosome-scale assembly of European eel, Anguilla anguilla.</title>
        <authorList>
            <person name="Henkel C."/>
            <person name="Jong-Raadsen S.A."/>
            <person name="Dufour S."/>
            <person name="Weltzien F.-A."/>
            <person name="Palstra A.P."/>
            <person name="Pelster B."/>
            <person name="Spaink H.P."/>
            <person name="Van Den Thillart G.E."/>
            <person name="Jansen H."/>
            <person name="Zahm M."/>
            <person name="Klopp C."/>
            <person name="Cedric C."/>
            <person name="Louis A."/>
            <person name="Berthelot C."/>
            <person name="Parey E."/>
            <person name="Roest Crollius H."/>
            <person name="Montfort J."/>
            <person name="Robinson-Rechavi M."/>
            <person name="Bucao C."/>
            <person name="Bouchez O."/>
            <person name="Gislard M."/>
            <person name="Lluch J."/>
            <person name="Milhes M."/>
            <person name="Lampietro C."/>
            <person name="Lopez Roques C."/>
            <person name="Donnadieu C."/>
            <person name="Braasch I."/>
            <person name="Desvignes T."/>
            <person name="Postlethwait J."/>
            <person name="Bobe J."/>
            <person name="Guiguen Y."/>
            <person name="Dirks R."/>
        </authorList>
    </citation>
    <scope>NUCLEOTIDE SEQUENCE</scope>
    <source>
        <strain evidence="23">Tag_6206</strain>
        <tissue evidence="23">Liver</tissue>
    </source>
</reference>
<dbReference type="InterPro" id="IPR009030">
    <property type="entry name" value="Growth_fac_rcpt_cys_sf"/>
</dbReference>
<evidence type="ECO:0000256" key="8">
    <source>
        <dbReference type="ARBA" id="ARBA00022737"/>
    </source>
</evidence>
<feature type="transmembrane region" description="Helical" evidence="18">
    <location>
        <begin position="525"/>
        <end position="547"/>
    </location>
</feature>
<accession>A0A9D3MRM3</accession>
<keyword evidence="11 18" id="KW-0472">Membrane</keyword>
<keyword evidence="10" id="KW-0297">G-protein coupled receptor</keyword>
<dbReference type="GO" id="GO:0007189">
    <property type="term" value="P:adenylate cyclase-activating G protein-coupled receptor signaling pathway"/>
    <property type="evidence" value="ECO:0007669"/>
    <property type="project" value="TreeGrafter"/>
</dbReference>
<keyword evidence="12" id="KW-1015">Disulfide bond</keyword>
<evidence type="ECO:0000259" key="22">
    <source>
        <dbReference type="PROSITE" id="PS50261"/>
    </source>
</evidence>
<dbReference type="InterPro" id="IPR001740">
    <property type="entry name" value="GPCR_2_EMR1-like_rcpt"/>
</dbReference>
<dbReference type="AlphaFoldDB" id="A0A9D3MRM3"/>
<feature type="signal peptide" evidence="19">
    <location>
        <begin position="1"/>
        <end position="21"/>
    </location>
</feature>
<dbReference type="GO" id="GO:0005576">
    <property type="term" value="C:extracellular region"/>
    <property type="evidence" value="ECO:0007669"/>
    <property type="project" value="UniProtKB-SubCell"/>
</dbReference>
<dbReference type="InterPro" id="IPR000152">
    <property type="entry name" value="EGF-type_Asp/Asn_hydroxyl_site"/>
</dbReference>
<dbReference type="Gene3D" id="2.10.25.10">
    <property type="entry name" value="Laminin"/>
    <property type="match status" value="3"/>
</dbReference>
<evidence type="ECO:0000256" key="13">
    <source>
        <dbReference type="ARBA" id="ARBA00023170"/>
    </source>
</evidence>
<keyword evidence="4" id="KW-0964">Secreted</keyword>
<protein>
    <recommendedName>
        <fullName evidence="25">CD97 antigen-like</fullName>
    </recommendedName>
</protein>
<dbReference type="Pfam" id="PF01825">
    <property type="entry name" value="GPS"/>
    <property type="match status" value="1"/>
</dbReference>
<evidence type="ECO:0000256" key="6">
    <source>
        <dbReference type="ARBA" id="ARBA00022692"/>
    </source>
</evidence>
<dbReference type="PROSITE" id="PS01187">
    <property type="entry name" value="EGF_CA"/>
    <property type="match status" value="2"/>
</dbReference>
<evidence type="ECO:0000256" key="9">
    <source>
        <dbReference type="ARBA" id="ARBA00022989"/>
    </source>
</evidence>
<dbReference type="PROSITE" id="PS00010">
    <property type="entry name" value="ASX_HYDROXYL"/>
    <property type="match status" value="3"/>
</dbReference>
<dbReference type="PROSITE" id="PS50261">
    <property type="entry name" value="G_PROTEIN_RECEP_F2_4"/>
    <property type="match status" value="1"/>
</dbReference>
<keyword evidence="14" id="KW-0325">Glycoprotein</keyword>
<dbReference type="PANTHER" id="PTHR12011">
    <property type="entry name" value="ADHESION G-PROTEIN COUPLED RECEPTOR"/>
    <property type="match status" value="1"/>
</dbReference>
<evidence type="ECO:0000313" key="24">
    <source>
        <dbReference type="Proteomes" id="UP001044222"/>
    </source>
</evidence>
<comment type="caution">
    <text evidence="23">The sequence shown here is derived from an EMBL/GenBank/DDBJ whole genome shotgun (WGS) entry which is preliminary data.</text>
</comment>
<evidence type="ECO:0000256" key="15">
    <source>
        <dbReference type="ARBA" id="ARBA00023224"/>
    </source>
</evidence>
<evidence type="ECO:0000256" key="1">
    <source>
        <dbReference type="ARBA" id="ARBA00004613"/>
    </source>
</evidence>
<dbReference type="GO" id="GO:0007166">
    <property type="term" value="P:cell surface receptor signaling pathway"/>
    <property type="evidence" value="ECO:0007669"/>
    <property type="project" value="InterPro"/>
</dbReference>
<dbReference type="GO" id="GO:0004930">
    <property type="term" value="F:G protein-coupled receptor activity"/>
    <property type="evidence" value="ECO:0007669"/>
    <property type="project" value="UniProtKB-KW"/>
</dbReference>
<keyword evidence="9 18" id="KW-1133">Transmembrane helix</keyword>
<dbReference type="InterPro" id="IPR049883">
    <property type="entry name" value="NOTCH1_EGF-like"/>
</dbReference>
<evidence type="ECO:0000256" key="3">
    <source>
        <dbReference type="ARBA" id="ARBA00022475"/>
    </source>
</evidence>
<comment type="caution">
    <text evidence="16">Lacks conserved residue(s) required for the propagation of feature annotation.</text>
</comment>
<feature type="transmembrane region" description="Helical" evidence="18">
    <location>
        <begin position="651"/>
        <end position="669"/>
    </location>
</feature>
<keyword evidence="8" id="KW-0677">Repeat</keyword>
<dbReference type="Gene3D" id="2.60.220.50">
    <property type="match status" value="1"/>
</dbReference>
<dbReference type="PRINTS" id="PR01128">
    <property type="entry name" value="EMR1HORMONER"/>
</dbReference>
<evidence type="ECO:0000259" key="20">
    <source>
        <dbReference type="PROSITE" id="PS50026"/>
    </source>
</evidence>
<dbReference type="GO" id="GO:0005886">
    <property type="term" value="C:plasma membrane"/>
    <property type="evidence" value="ECO:0007669"/>
    <property type="project" value="UniProtKB-SubCell"/>
</dbReference>
<feature type="domain" description="G-protein coupled receptors family 2 profile 2" evidence="22">
    <location>
        <begin position="464"/>
        <end position="704"/>
    </location>
</feature>
<keyword evidence="6 18" id="KW-0812">Transmembrane</keyword>
<sequence length="757" mass="82866">MGLGPCLLILGLLHLQSGTTASCGFGWETRGDKCIDVDECTDPVCGKYAVCFNTNGSYYCLCDPGFHVNSESRTFTGIDKVCRDINECLETPNICGPKASCQNTAGSYNCTCSEGYISSNGQRVFHNATGVTCADEDECERAPPGLTHGHSQNPCSDVDECTADPEICGKGGSCGNLEGSYTCACDHGYSNYGNGLGRCVELNCDLYKPTGSPEQTLPGLEYIVFLMRNNCLELKAGASDQLHGEMLLEKLFTKANDIMSVGPPETSHDVSALLVSVENAMRLIGPQMKQPRTRIETEHTEAELLVWRDRTPPKGPVSIATDQVTLDIDWETATGNSSYPGFATISLVSYKGLESVTNHSFPEPGDARKGHRFLINSKVVTACVSNPATEHLDKPVTFTFSHLQSRDANHTCVFWDAQRGEGVWSPRGCRKVKSNATHTACACSHLSSFAVLMSLHDIKHTFQLQLITWVGLSVSLVCLLLCIVTFRFCRSIQGTRNTIHLHLCVCLFVADLVFLAGISRTENKVGCGIVAGVLHYFFLAAFCWMLLEGVQLYRMVVLVFHTVLRPLVMFAVGYGVPAVIIAVSALANAQGYGTDSHCWLNLENGFIWSFFGPVCIIIIVNAMFFIITVWKLAQKFSSLNPDMTSLRKIKTFTVTAIAQLCVLGTMWIFGCFQFEGSTLVASYLFTIFNSLQGALVFIMHCLLSKQVREEYARLMPCICKDLSEKKKYSEFSSSNQSSSSQALRTLGSGQNTGESQI</sequence>
<dbReference type="FunFam" id="1.20.1070.10:FF:000136">
    <property type="entry name" value="Adhesion G protein-coupled receptor E5"/>
    <property type="match status" value="1"/>
</dbReference>
<proteinExistence type="predicted"/>
<dbReference type="EMBL" id="JAFIRN010000002">
    <property type="protein sequence ID" value="KAG5853697.1"/>
    <property type="molecule type" value="Genomic_DNA"/>
</dbReference>
<dbReference type="PROSITE" id="PS50026">
    <property type="entry name" value="EGF_3"/>
    <property type="match status" value="3"/>
</dbReference>
<feature type="transmembrane region" description="Helical" evidence="18">
    <location>
        <begin position="681"/>
        <end position="703"/>
    </location>
</feature>
<keyword evidence="15" id="KW-0807">Transducer</keyword>
<evidence type="ECO:0000259" key="21">
    <source>
        <dbReference type="PROSITE" id="PS50221"/>
    </source>
</evidence>
<evidence type="ECO:0000256" key="16">
    <source>
        <dbReference type="PROSITE-ProRule" id="PRU00076"/>
    </source>
</evidence>
<dbReference type="SUPFAM" id="SSF81321">
    <property type="entry name" value="Family A G protein-coupled receptor-like"/>
    <property type="match status" value="1"/>
</dbReference>
<feature type="transmembrane region" description="Helical" evidence="18">
    <location>
        <begin position="567"/>
        <end position="587"/>
    </location>
</feature>
<dbReference type="Pfam" id="PF00002">
    <property type="entry name" value="7tm_2"/>
    <property type="match status" value="1"/>
</dbReference>
<feature type="domain" description="EGF-like" evidence="20">
    <location>
        <begin position="36"/>
        <end position="71"/>
    </location>
</feature>
<keyword evidence="13" id="KW-0675">Receptor</keyword>
<dbReference type="InterPro" id="IPR018097">
    <property type="entry name" value="EGF_Ca-bd_CS"/>
</dbReference>
<feature type="transmembrane region" description="Helical" evidence="18">
    <location>
        <begin position="466"/>
        <end position="489"/>
    </location>
</feature>
<dbReference type="FunFam" id="2.10.25.10:FF:000014">
    <property type="entry name" value="Latent-transforming growth factor beta-binding protein 3"/>
    <property type="match status" value="1"/>
</dbReference>
<feature type="domain" description="EGF-like" evidence="20">
    <location>
        <begin position="84"/>
        <end position="122"/>
    </location>
</feature>
<dbReference type="Gene3D" id="1.20.1070.10">
    <property type="entry name" value="Rhodopsin 7-helix transmembrane proteins"/>
    <property type="match status" value="1"/>
</dbReference>
<evidence type="ECO:0000256" key="4">
    <source>
        <dbReference type="ARBA" id="ARBA00022525"/>
    </source>
</evidence>
<gene>
    <name evidence="23" type="ORF">ANANG_G00028820</name>
</gene>
<evidence type="ECO:0000256" key="10">
    <source>
        <dbReference type="ARBA" id="ARBA00023040"/>
    </source>
</evidence>
<dbReference type="SUPFAM" id="SSF57184">
    <property type="entry name" value="Growth factor receptor domain"/>
    <property type="match status" value="1"/>
</dbReference>
<dbReference type="PROSITE" id="PS50221">
    <property type="entry name" value="GAIN_B"/>
    <property type="match status" value="1"/>
</dbReference>
<evidence type="ECO:0000313" key="23">
    <source>
        <dbReference type="EMBL" id="KAG5853697.1"/>
    </source>
</evidence>
<dbReference type="InterPro" id="IPR000203">
    <property type="entry name" value="GPS"/>
</dbReference>
<dbReference type="GO" id="GO:0005509">
    <property type="term" value="F:calcium ion binding"/>
    <property type="evidence" value="ECO:0007669"/>
    <property type="project" value="InterPro"/>
</dbReference>
<comment type="subcellular location">
    <subcellularLocation>
        <location evidence="2">Cell membrane</location>
        <topology evidence="2">Multi-pass membrane protein</topology>
    </subcellularLocation>
    <subcellularLocation>
        <location evidence="1">Secreted</location>
    </subcellularLocation>
</comment>
<evidence type="ECO:0000256" key="14">
    <source>
        <dbReference type="ARBA" id="ARBA00023180"/>
    </source>
</evidence>